<keyword evidence="9" id="KW-1133">Transmembrane helix</keyword>
<keyword evidence="8" id="KW-0735">Signal-anchor</keyword>
<feature type="region of interest" description="Disordered" evidence="15">
    <location>
        <begin position="762"/>
        <end position="911"/>
    </location>
</feature>
<dbReference type="Gene3D" id="1.10.720.40">
    <property type="match status" value="1"/>
</dbReference>
<dbReference type="PANTHER" id="PTHR15075">
    <property type="entry name" value="ALPHA-MANNOSIDE BETA-1,6-N-ACETYLGLUCOSAMINYLTRANSFERASE"/>
    <property type="match status" value="1"/>
</dbReference>
<keyword evidence="11" id="KW-0472">Membrane</keyword>
<evidence type="ECO:0000256" key="11">
    <source>
        <dbReference type="ARBA" id="ARBA00023136"/>
    </source>
</evidence>
<keyword evidence="14" id="KW-0040">ANK repeat</keyword>
<dbReference type="PROSITE" id="PS50954">
    <property type="entry name" value="LEM"/>
    <property type="match status" value="1"/>
</dbReference>
<evidence type="ECO:0000256" key="13">
    <source>
        <dbReference type="ARBA" id="ARBA00048243"/>
    </source>
</evidence>
<evidence type="ECO:0000259" key="17">
    <source>
        <dbReference type="PROSITE" id="PS50164"/>
    </source>
</evidence>
<comment type="pathway">
    <text evidence="2">Protein modification; protein glycosylation.</text>
</comment>
<feature type="chain" id="PRO_5041294534" description="alpha-1,6-mannosyl-glycoprotein 6-beta-N-acetylglucosaminyltransferase" evidence="16">
    <location>
        <begin position="20"/>
        <end position="1221"/>
    </location>
</feature>
<evidence type="ECO:0000256" key="10">
    <source>
        <dbReference type="ARBA" id="ARBA00023034"/>
    </source>
</evidence>
<accession>A0AA36GP95</accession>
<keyword evidence="6" id="KW-0808">Transferase</keyword>
<reference evidence="19" key="1">
    <citation type="submission" date="2023-07" db="EMBL/GenBank/DDBJ databases">
        <authorList>
            <consortium name="CYATHOMIX"/>
        </authorList>
    </citation>
    <scope>NUCLEOTIDE SEQUENCE</scope>
    <source>
        <strain evidence="19">N/A</strain>
    </source>
</reference>
<gene>
    <name evidence="19" type="ORF">CYNAS_LOCUS7814</name>
</gene>
<feature type="compositionally biased region" description="Basic and acidic residues" evidence="15">
    <location>
        <begin position="860"/>
        <end position="869"/>
    </location>
</feature>
<dbReference type="SUPFAM" id="SSF63451">
    <property type="entry name" value="LEM domain"/>
    <property type="match status" value="1"/>
</dbReference>
<dbReference type="InterPro" id="IPR036770">
    <property type="entry name" value="Ankyrin_rpt-contain_sf"/>
</dbReference>
<evidence type="ECO:0000256" key="6">
    <source>
        <dbReference type="ARBA" id="ARBA00022679"/>
    </source>
</evidence>
<dbReference type="SUPFAM" id="SSF48403">
    <property type="entry name" value="Ankyrin repeat"/>
    <property type="match status" value="1"/>
</dbReference>
<evidence type="ECO:0000256" key="1">
    <source>
        <dbReference type="ARBA" id="ARBA00004323"/>
    </source>
</evidence>
<dbReference type="InterPro" id="IPR003887">
    <property type="entry name" value="LEM_dom"/>
</dbReference>
<evidence type="ECO:0000256" key="8">
    <source>
        <dbReference type="ARBA" id="ARBA00022968"/>
    </source>
</evidence>
<evidence type="ECO:0000256" key="7">
    <source>
        <dbReference type="ARBA" id="ARBA00022692"/>
    </source>
</evidence>
<feature type="domain" description="LEM" evidence="18">
    <location>
        <begin position="969"/>
        <end position="1013"/>
    </location>
</feature>
<keyword evidence="20" id="KW-1185">Reference proteome</keyword>
<keyword evidence="5" id="KW-0328">Glycosyltransferase</keyword>
<dbReference type="Pfam" id="PF13857">
    <property type="entry name" value="Ank_5"/>
    <property type="match status" value="1"/>
</dbReference>
<feature type="compositionally biased region" description="Polar residues" evidence="15">
    <location>
        <begin position="762"/>
        <end position="772"/>
    </location>
</feature>
<dbReference type="GO" id="GO:0030144">
    <property type="term" value="F:alpha-1,6-mannosylglycoprotein 6-beta-N-acetylglucosaminyltransferase activity"/>
    <property type="evidence" value="ECO:0007669"/>
    <property type="project" value="UniProtKB-EC"/>
</dbReference>
<dbReference type="SMART" id="SM00248">
    <property type="entry name" value="ANK"/>
    <property type="match status" value="1"/>
</dbReference>
<dbReference type="InterPro" id="IPR026116">
    <property type="entry name" value="GT18_cat"/>
</dbReference>
<dbReference type="InterPro" id="IPR011015">
    <property type="entry name" value="LEM/LEM-like_dom_sf"/>
</dbReference>
<dbReference type="InterPro" id="IPR002110">
    <property type="entry name" value="Ankyrin_rpt"/>
</dbReference>
<dbReference type="PROSITE" id="PS50164">
    <property type="entry name" value="GIY_YIG"/>
    <property type="match status" value="1"/>
</dbReference>
<evidence type="ECO:0000313" key="19">
    <source>
        <dbReference type="EMBL" id="CAJ0595831.1"/>
    </source>
</evidence>
<dbReference type="SMART" id="SM00540">
    <property type="entry name" value="LEM"/>
    <property type="match status" value="1"/>
</dbReference>
<feature type="compositionally biased region" description="Polar residues" evidence="15">
    <location>
        <begin position="840"/>
        <end position="849"/>
    </location>
</feature>
<dbReference type="Pfam" id="PF03020">
    <property type="entry name" value="LEM"/>
    <property type="match status" value="1"/>
</dbReference>
<evidence type="ECO:0000259" key="18">
    <source>
        <dbReference type="PROSITE" id="PS50954"/>
    </source>
</evidence>
<dbReference type="Pfam" id="PF22945">
    <property type="entry name" value="LEM-3_GIY-YIG"/>
    <property type="match status" value="1"/>
</dbReference>
<keyword evidence="16" id="KW-0732">Signal</keyword>
<evidence type="ECO:0000256" key="16">
    <source>
        <dbReference type="SAM" id="SignalP"/>
    </source>
</evidence>
<dbReference type="CDD" id="cd12940">
    <property type="entry name" value="LEM_LAP2_LEMD1"/>
    <property type="match status" value="1"/>
</dbReference>
<dbReference type="CDD" id="cd10454">
    <property type="entry name" value="GIY-YIG_COG3680_Meta"/>
    <property type="match status" value="1"/>
</dbReference>
<dbReference type="InterPro" id="IPR052105">
    <property type="entry name" value="MGAT5_Glycosyltransferase"/>
</dbReference>
<dbReference type="GO" id="GO:0006487">
    <property type="term" value="P:protein N-linked glycosylation"/>
    <property type="evidence" value="ECO:0007669"/>
    <property type="project" value="TreeGrafter"/>
</dbReference>
<keyword evidence="7" id="KW-0812">Transmembrane</keyword>
<evidence type="ECO:0000256" key="5">
    <source>
        <dbReference type="ARBA" id="ARBA00022676"/>
    </source>
</evidence>
<dbReference type="EMBL" id="CATQJL010000112">
    <property type="protein sequence ID" value="CAJ0595831.1"/>
    <property type="molecule type" value="Genomic_DNA"/>
</dbReference>
<evidence type="ECO:0000313" key="20">
    <source>
        <dbReference type="Proteomes" id="UP001176961"/>
    </source>
</evidence>
<dbReference type="Pfam" id="PF15024">
    <property type="entry name" value="Glyco_transf_18"/>
    <property type="match status" value="1"/>
</dbReference>
<feature type="compositionally biased region" description="Polar residues" evidence="15">
    <location>
        <begin position="816"/>
        <end position="827"/>
    </location>
</feature>
<name>A0AA36GP95_CYLNA</name>
<dbReference type="PANTHER" id="PTHR15075:SF2">
    <property type="entry name" value="ALPHA-1,6-MANNOSYLGLYCOPROTEIN 6-BETA-N-ACETYLGLUCOSAMINYLTRANSFERASE"/>
    <property type="match status" value="1"/>
</dbReference>
<dbReference type="EC" id="2.4.1.155" evidence="4"/>
<proteinExistence type="inferred from homology"/>
<evidence type="ECO:0000256" key="12">
    <source>
        <dbReference type="ARBA" id="ARBA00023180"/>
    </source>
</evidence>
<dbReference type="AlphaFoldDB" id="A0AA36GP95"/>
<keyword evidence="12" id="KW-0325">Glycoprotein</keyword>
<dbReference type="InterPro" id="IPR000305">
    <property type="entry name" value="GIY-YIG_endonuc"/>
</dbReference>
<feature type="repeat" description="ANK" evidence="14">
    <location>
        <begin position="649"/>
        <end position="681"/>
    </location>
</feature>
<evidence type="ECO:0000256" key="2">
    <source>
        <dbReference type="ARBA" id="ARBA00004922"/>
    </source>
</evidence>
<dbReference type="PROSITE" id="PS50297">
    <property type="entry name" value="ANK_REP_REGION"/>
    <property type="match status" value="1"/>
</dbReference>
<evidence type="ECO:0000256" key="9">
    <source>
        <dbReference type="ARBA" id="ARBA00022989"/>
    </source>
</evidence>
<dbReference type="GO" id="GO:0000139">
    <property type="term" value="C:Golgi membrane"/>
    <property type="evidence" value="ECO:0007669"/>
    <property type="project" value="UniProtKB-SubCell"/>
</dbReference>
<evidence type="ECO:0000256" key="4">
    <source>
        <dbReference type="ARBA" id="ARBA00012671"/>
    </source>
</evidence>
<dbReference type="Gene3D" id="1.25.40.20">
    <property type="entry name" value="Ankyrin repeat-containing domain"/>
    <property type="match status" value="1"/>
</dbReference>
<dbReference type="PROSITE" id="PS50088">
    <property type="entry name" value="ANK_REPEAT"/>
    <property type="match status" value="1"/>
</dbReference>
<feature type="domain" description="GIY-YIG" evidence="17">
    <location>
        <begin position="1054"/>
        <end position="1164"/>
    </location>
</feature>
<comment type="caution">
    <text evidence="19">The sequence shown here is derived from an EMBL/GenBank/DDBJ whole genome shotgun (WGS) entry which is preliminary data.</text>
</comment>
<feature type="compositionally biased region" description="Low complexity" evidence="15">
    <location>
        <begin position="783"/>
        <end position="803"/>
    </location>
</feature>
<comment type="similarity">
    <text evidence="3">Belongs to the glycosyltransferase 18 family.</text>
</comment>
<keyword evidence="10" id="KW-0333">Golgi apparatus</keyword>
<evidence type="ECO:0000256" key="14">
    <source>
        <dbReference type="PROSITE-ProRule" id="PRU00023"/>
    </source>
</evidence>
<feature type="signal peptide" evidence="16">
    <location>
        <begin position="1"/>
        <end position="19"/>
    </location>
</feature>
<sequence length="1221" mass="136360">MRLVPRLFLVCFLLSFTTLILLNLQVDVHVVRDRSNAWQEDPIYCLQFPLDMSTYPHCVDQIGHLQKIWRTRVAYAYYGVDGSTCSIRRYLATVERICPPLVSIEQDREMTQMIKLAEFDTDLFELFGLFRGSSSSYDFIRSRLTENWPSWISALDLVISKYPSTMSKRMKMNIMLHLGFLSEETPARSVENERLGMFMQWTDLFACLFLLGHNLYISADQGTFMDYLELTNSASIDSHVDLLITDVPGYKWLRKSNLISGMNKCRIRLLDSFGTHVEFNDLKYYDEHKDELGGKGNPDGGFGLNLLQHWTLYPHTPDNDFLGFAVHRSVVEPMFERGSHSPPISLVYGKVKHRGVFEVLKNLTEVHTYAQFPEGKGVPLNIINHGLLNASAVTSLLKAVDVIVGIGLDLEGPMPLEAMANGAVFVNAKFNPPISRLNYEALSKKPSLRQLNSQSPYLEQIGEPYVYTVNFDDPIAFEEAIRKAVNKPMNVLPEEYTPEGMLIRVHVLISRDFCLDVPNWPPSSAFVPKMGEPEQSCETACDEAGLVCEPAFFPLVNTKEFLRSYAGCALGEIDISPDPIAPYKCSVQGNPLMFSCASRPSRSSRFAPMLDSRQPNTLHLLAGSSTTTALDAARTLLANGADACAKGEEGLTPLHVACAYDCLAMAQLLMHYGADPQAEDAHGRTPFTMATGNTQRFLQRILAKSTREQRGIIRRIFACHTMVRIAHTRFIRGLRKKMRKSLSFIGFRRPLAITLPASEPVTSTPISLQPETPTGKAPPMMEIPPTIASSPPYPIYPSTSQIPQPSYSRTPRAPVRTNSADVPSCSKTPVLPEPMPPPRTNRSNSTPARSNKKAIAIAVAEEKENEKGEVPTNGHGKRENHASAKPKAATGPSTPKPKRSEPSAPPIEELPPEDLSYWLSEKNTTQDTQGTDYFTADESFDMAELQRRIEQVMKIGEPTLPPNVDDGQLRKIRRLTDTQLKAELKKVGVVAGPICPRTRGLYEKKLLLMRRETADIKGVRYSRQLELAMLGESSPDEGKKLDDRVREEYQSAGVTAFCYLLLDPRKISGDVDSLELKTFVPAIFYVGKGTKARPLAHLIEAKREREAKSAKMATNAKLKRIDSIWGSGHGVLCLQINHSVSDEEAFVREAALIEAIRLENLTNMKGGEWRGSSKVWTLPMKAQFGTYQLQRALGVLKMEGFRPIKPEALPESSPFHAKKHT</sequence>
<comment type="subcellular location">
    <subcellularLocation>
        <location evidence="1">Golgi apparatus membrane</location>
        <topology evidence="1">Single-pass type II membrane protein</topology>
    </subcellularLocation>
</comment>
<evidence type="ECO:0000256" key="15">
    <source>
        <dbReference type="SAM" id="MobiDB-lite"/>
    </source>
</evidence>
<organism evidence="19 20">
    <name type="scientific">Cylicocyclus nassatus</name>
    <name type="common">Nematode worm</name>
    <dbReference type="NCBI Taxonomy" id="53992"/>
    <lineage>
        <taxon>Eukaryota</taxon>
        <taxon>Metazoa</taxon>
        <taxon>Ecdysozoa</taxon>
        <taxon>Nematoda</taxon>
        <taxon>Chromadorea</taxon>
        <taxon>Rhabditida</taxon>
        <taxon>Rhabditina</taxon>
        <taxon>Rhabditomorpha</taxon>
        <taxon>Strongyloidea</taxon>
        <taxon>Strongylidae</taxon>
        <taxon>Cylicocyclus</taxon>
    </lineage>
</organism>
<comment type="catalytic activity">
    <reaction evidence="13">
        <text>N(4)-{beta-D-GlcNAc-(1-&gt;2)-[beta-D-GlcNAc-(1-&gt;4)]-alpha-D-Man-(1-&gt;3)-[beta-D-GlcNAc-(1-&gt;2)-alpha-D-Man-(1-&gt;6)]-beta-D-Man-(1-&gt;4)-beta-D-GlcNAc-(1-&gt;4)-beta-D-GlcNAc}-L-asparaginyl-[protein] + UDP-N-acetyl-alpha-D-glucosamine = N(4)-{beta-D-GlcNAc-(1-&gt;2)-[beta-D-GlcNAc-(1-&gt;4)]-alpha-D-Man-(1-&gt;3)-[beta-D-GlcNAc-(1-&gt;2)-[beta-D-GlcNAc-(1-&gt;6)]-alpha-D-Man-(1-&gt;6)]-beta-D-Man-(1-&gt;4)-beta-D-GlcNAc-(1-&gt;4)-beta-D-GlcNAc}-L-asparaginyl-[protein] + UDP + H(+)</text>
        <dbReference type="Rhea" id="RHEA:16921"/>
        <dbReference type="Rhea" id="RHEA-COMP:14374"/>
        <dbReference type="Rhea" id="RHEA-COMP:14377"/>
        <dbReference type="ChEBI" id="CHEBI:15378"/>
        <dbReference type="ChEBI" id="CHEBI:57705"/>
        <dbReference type="ChEBI" id="CHEBI:58223"/>
        <dbReference type="ChEBI" id="CHEBI:139507"/>
        <dbReference type="ChEBI" id="CHEBI:139510"/>
        <dbReference type="EC" id="2.4.1.155"/>
    </reaction>
</comment>
<protein>
    <recommendedName>
        <fullName evidence="4">alpha-1,6-mannosyl-glycoprotein 6-beta-N-acetylglucosaminyltransferase</fullName>
        <ecNumber evidence="4">2.4.1.155</ecNumber>
    </recommendedName>
</protein>
<evidence type="ECO:0000256" key="3">
    <source>
        <dbReference type="ARBA" id="ARBA00007477"/>
    </source>
</evidence>
<dbReference type="Proteomes" id="UP001176961">
    <property type="component" value="Unassembled WGS sequence"/>
</dbReference>